<proteinExistence type="predicted"/>
<evidence type="ECO:0000313" key="1">
    <source>
        <dbReference type="EMBL" id="MCA9385434.1"/>
    </source>
</evidence>
<dbReference type="EMBL" id="JAGQLH010000019">
    <property type="protein sequence ID" value="MCA9385434.1"/>
    <property type="molecule type" value="Genomic_DNA"/>
</dbReference>
<accession>A0A955RK24</accession>
<evidence type="ECO:0000313" key="2">
    <source>
        <dbReference type="Proteomes" id="UP000754563"/>
    </source>
</evidence>
<reference evidence="1" key="1">
    <citation type="submission" date="2020-04" db="EMBL/GenBank/DDBJ databases">
        <authorList>
            <person name="Zhang T."/>
        </authorList>
    </citation>
    <scope>NUCLEOTIDE SEQUENCE</scope>
    <source>
        <strain evidence="1">HKST-UBA11</strain>
    </source>
</reference>
<protein>
    <recommendedName>
        <fullName evidence="3">Polysaccharide deacetylase</fullName>
    </recommendedName>
</protein>
<comment type="caution">
    <text evidence="1">The sequence shown here is derived from an EMBL/GenBank/DDBJ whole genome shotgun (WGS) entry which is preliminary data.</text>
</comment>
<name>A0A955RK24_9BACT</name>
<evidence type="ECO:0008006" key="3">
    <source>
        <dbReference type="Google" id="ProtNLM"/>
    </source>
</evidence>
<dbReference type="Proteomes" id="UP000754563">
    <property type="component" value="Unassembled WGS sequence"/>
</dbReference>
<dbReference type="AlphaFoldDB" id="A0A955RK24"/>
<organism evidence="1 2">
    <name type="scientific">Candidatus Dojkabacteria bacterium</name>
    <dbReference type="NCBI Taxonomy" id="2099670"/>
    <lineage>
        <taxon>Bacteria</taxon>
        <taxon>Candidatus Dojkabacteria</taxon>
    </lineage>
</organism>
<gene>
    <name evidence="1" type="ORF">KC717_02175</name>
</gene>
<sequence>MQWNPKKTFSMAELKRIYTKALDSNFEFINCADIYTKNNGYYIALRHDIDLSLIAAIEVAKLENELGIQATYCFMVQSNFYNLFSSEGRKALQIISSYGHNLALHHHTMSARNLQIDLKKVEKNVIIDFDVIDKYYPGKFEKIVSFHNPPKNLIGAEFDSFLSTYSPHFLKNNIKYLSDSNRYWREGDVIEWIQKAPDIHKYHILIHPELWFYKDGEMKDAMNDLVEHQISYTWGLLKQDDLNL</sequence>
<reference evidence="1" key="2">
    <citation type="journal article" date="2021" name="Microbiome">
        <title>Successional dynamics and alternative stable states in a saline activated sludge microbial community over 9 years.</title>
        <authorList>
            <person name="Wang Y."/>
            <person name="Ye J."/>
            <person name="Ju F."/>
            <person name="Liu L."/>
            <person name="Boyd J.A."/>
            <person name="Deng Y."/>
            <person name="Parks D.H."/>
            <person name="Jiang X."/>
            <person name="Yin X."/>
            <person name="Woodcroft B.J."/>
            <person name="Tyson G.W."/>
            <person name="Hugenholtz P."/>
            <person name="Polz M.F."/>
            <person name="Zhang T."/>
        </authorList>
    </citation>
    <scope>NUCLEOTIDE SEQUENCE</scope>
    <source>
        <strain evidence="1">HKST-UBA11</strain>
    </source>
</reference>